<feature type="short sequence motif" description="HXTX 1" evidence="2">
    <location>
        <begin position="52"/>
        <end position="55"/>
    </location>
</feature>
<comment type="catalytic activity">
    <reaction evidence="2">
        <text>a 3'-end 2',3'-cyclophospho-ribonucleotide-RNA + H2O = a 3'-end 2'-phospho-ribonucleotide-RNA + H(+)</text>
        <dbReference type="Rhea" id="RHEA:11828"/>
        <dbReference type="Rhea" id="RHEA-COMP:10464"/>
        <dbReference type="Rhea" id="RHEA-COMP:17353"/>
        <dbReference type="ChEBI" id="CHEBI:15377"/>
        <dbReference type="ChEBI" id="CHEBI:15378"/>
        <dbReference type="ChEBI" id="CHEBI:83064"/>
        <dbReference type="ChEBI" id="CHEBI:173113"/>
        <dbReference type="EC" id="3.1.4.58"/>
    </reaction>
</comment>
<dbReference type="PANTHER" id="PTHR35561:SF1">
    <property type="entry name" value="RNA 2',3'-CYCLIC PHOSPHODIESTERASE"/>
    <property type="match status" value="1"/>
</dbReference>
<dbReference type="PANTHER" id="PTHR35561">
    <property type="entry name" value="RNA 2',3'-CYCLIC PHOSPHODIESTERASE"/>
    <property type="match status" value="1"/>
</dbReference>
<dbReference type="STRING" id="671143.DAMO_2617"/>
<dbReference type="KEGG" id="mox:DAMO_2617"/>
<reference evidence="3 4" key="1">
    <citation type="journal article" date="2010" name="Nature">
        <title>Nitrite-driven anaerobic methane oxidation by oxygenic bacteria.</title>
        <authorList>
            <person name="Ettwig K.F."/>
            <person name="Butler M.K."/>
            <person name="Le Paslier D."/>
            <person name="Pelletier E."/>
            <person name="Mangenot S."/>
            <person name="Kuypers M.M.M."/>
            <person name="Schreiber F."/>
            <person name="Dutilh B.E."/>
            <person name="Zedelius J."/>
            <person name="de Beer D."/>
            <person name="Gloerich J."/>
            <person name="Wessels H.J.C.T."/>
            <person name="van Allen T."/>
            <person name="Luesken F."/>
            <person name="Wu M."/>
            <person name="van de Pas-Schoonen K.T."/>
            <person name="Op den Camp H.J.M."/>
            <person name="Janssen-Megens E.M."/>
            <person name="Francoijs K-J."/>
            <person name="Stunnenberg H."/>
            <person name="Weissenbach J."/>
            <person name="Jetten M.S.M."/>
            <person name="Strous M."/>
        </authorList>
    </citation>
    <scope>NUCLEOTIDE SEQUENCE [LARGE SCALE GENOMIC DNA]</scope>
</reference>
<feature type="active site" description="Proton donor" evidence="2">
    <location>
        <position position="52"/>
    </location>
</feature>
<dbReference type="PATRIC" id="fig|671143.5.peg.2302"/>
<accession>D5MK68</accession>
<dbReference type="GO" id="GO:0008664">
    <property type="term" value="F:RNA 2',3'-cyclic 3'-phosphodiesterase activity"/>
    <property type="evidence" value="ECO:0007669"/>
    <property type="project" value="UniProtKB-EC"/>
</dbReference>
<feature type="short sequence motif" description="HXTX 2" evidence="2">
    <location>
        <begin position="139"/>
        <end position="142"/>
    </location>
</feature>
<dbReference type="GO" id="GO:0004113">
    <property type="term" value="F:2',3'-cyclic-nucleotide 3'-phosphodiesterase activity"/>
    <property type="evidence" value="ECO:0007669"/>
    <property type="project" value="InterPro"/>
</dbReference>
<comment type="similarity">
    <text evidence="2">Belongs to the 2H phosphoesterase superfamily. ThpR family.</text>
</comment>
<dbReference type="SUPFAM" id="SSF55144">
    <property type="entry name" value="LigT-like"/>
    <property type="match status" value="1"/>
</dbReference>
<dbReference type="InterPro" id="IPR009097">
    <property type="entry name" value="Cyclic_Pdiesterase"/>
</dbReference>
<evidence type="ECO:0000313" key="4">
    <source>
        <dbReference type="Proteomes" id="UP000006898"/>
    </source>
</evidence>
<organism evidence="3 4">
    <name type="scientific">Methylomirabilis oxygeniifera</name>
    <dbReference type="NCBI Taxonomy" id="671143"/>
    <lineage>
        <taxon>Bacteria</taxon>
        <taxon>Candidatus Methylomirabilota</taxon>
        <taxon>Candidatus Methylomirabilia</taxon>
        <taxon>Candidatus Methylomirabilales</taxon>
        <taxon>Candidatus Methylomirabilaceae</taxon>
        <taxon>Candidatus Methylomirabilis</taxon>
    </lineage>
</organism>
<dbReference type="Gene3D" id="3.90.1140.10">
    <property type="entry name" value="Cyclic phosphodiesterase"/>
    <property type="match status" value="1"/>
</dbReference>
<dbReference type="NCBIfam" id="TIGR02258">
    <property type="entry name" value="2_5_ligase"/>
    <property type="match status" value="1"/>
</dbReference>
<protein>
    <recommendedName>
        <fullName evidence="2">RNA 2',3'-cyclic phosphodiesterase</fullName>
        <shortName evidence="2">RNA 2',3'-CPDase</shortName>
        <ecNumber evidence="2">3.1.4.58</ecNumber>
    </recommendedName>
</protein>
<dbReference type="AlphaFoldDB" id="D5MK68"/>
<dbReference type="InterPro" id="IPR004175">
    <property type="entry name" value="RNA_CPDase"/>
</dbReference>
<dbReference type="eggNOG" id="COG1514">
    <property type="taxonomic scope" value="Bacteria"/>
</dbReference>
<feature type="active site" description="Proton acceptor" evidence="2">
    <location>
        <position position="139"/>
    </location>
</feature>
<dbReference type="Proteomes" id="UP000006898">
    <property type="component" value="Chromosome"/>
</dbReference>
<evidence type="ECO:0000256" key="2">
    <source>
        <dbReference type="HAMAP-Rule" id="MF_01940"/>
    </source>
</evidence>
<keyword evidence="1 2" id="KW-0378">Hydrolase</keyword>
<comment type="function">
    <text evidence="2">Hydrolyzes RNA 2',3'-cyclic phosphodiester to an RNA 2'-phosphomonoester.</text>
</comment>
<gene>
    <name evidence="3" type="ORF">DAMO_2617</name>
</gene>
<dbReference type="EMBL" id="FP565575">
    <property type="protein sequence ID" value="CBE69690.1"/>
    <property type="molecule type" value="Genomic_DNA"/>
</dbReference>
<evidence type="ECO:0000313" key="3">
    <source>
        <dbReference type="EMBL" id="CBE69690.1"/>
    </source>
</evidence>
<evidence type="ECO:0000256" key="1">
    <source>
        <dbReference type="ARBA" id="ARBA00022801"/>
    </source>
</evidence>
<sequence>MSDRPDSQPVSTIRAFVAANLTPDLKAALAMAQDRLKATRADVGWVRSENLHLTLKFLGQVEADRIGAIGEAIAAAAAGSGPVRLVFQGLGAFPRPREARVVWIGLSRGSEALAALQARIEAALESLGFSREARPFTAHLTLGRVRGPARREQLARAVTEAPAEALGEMVLDRIELMQSNLSAGGARYSILQSFPLV</sequence>
<dbReference type="Pfam" id="PF13563">
    <property type="entry name" value="2_5_RNA_ligase2"/>
    <property type="match status" value="1"/>
</dbReference>
<name>D5MK68_METO1</name>
<dbReference type="EC" id="3.1.4.58" evidence="2"/>
<dbReference type="HAMAP" id="MF_01940">
    <property type="entry name" value="RNA_CPDase"/>
    <property type="match status" value="1"/>
</dbReference>
<proteinExistence type="inferred from homology"/>
<dbReference type="HOGENOM" id="CLU_081251_1_1_0"/>